<evidence type="ECO:0000313" key="1">
    <source>
        <dbReference type="EMBL" id="HFK20828.1"/>
    </source>
</evidence>
<organism evidence="1">
    <name type="scientific">Candidatus Methanomethylicus mesodigestus</name>
    <dbReference type="NCBI Taxonomy" id="1867258"/>
    <lineage>
        <taxon>Archaea</taxon>
        <taxon>Thermoproteota</taxon>
        <taxon>Methanosuratincolia</taxon>
        <taxon>Candidatus Methanomethylicales</taxon>
        <taxon>Candidatus Methanomethylicaceae</taxon>
        <taxon>Candidatus Methanomethylicus</taxon>
    </lineage>
</organism>
<comment type="caution">
    <text evidence="1">The sequence shown here is derived from an EMBL/GenBank/DDBJ whole genome shotgun (WGS) entry which is preliminary data.</text>
</comment>
<dbReference type="GO" id="GO:0006465">
    <property type="term" value="P:signal peptide processing"/>
    <property type="evidence" value="ECO:0007669"/>
    <property type="project" value="InterPro"/>
</dbReference>
<dbReference type="InterPro" id="IPR019533">
    <property type="entry name" value="Peptidase_S26"/>
</dbReference>
<accession>A0A7C3F2C9</accession>
<dbReference type="EMBL" id="DSTX01000011">
    <property type="protein sequence ID" value="HFK20828.1"/>
    <property type="molecule type" value="Genomic_DNA"/>
</dbReference>
<sequence>MAERQLCATVVGGDDMSPSIRPGERLRITPAASDRIVAGDVIVFKRHVLIAHRVMGAARAFGRTYFITRGDRCPYIDSPVSEDLVAGIIIGKRLRLVTSLRQRVALTGVVLWYIAAVRVLRGRAFRIANSFARRVASYGLPEMPAA</sequence>
<protein>
    <recommendedName>
        <fullName evidence="2">Signal peptidase I</fullName>
    </recommendedName>
</protein>
<dbReference type="InterPro" id="IPR036286">
    <property type="entry name" value="LexA/Signal_pep-like_sf"/>
</dbReference>
<proteinExistence type="predicted"/>
<dbReference type="CDD" id="cd06530">
    <property type="entry name" value="S26_SPase_I"/>
    <property type="match status" value="1"/>
</dbReference>
<dbReference type="AlphaFoldDB" id="A0A7C3F2C9"/>
<gene>
    <name evidence="1" type="ORF">ENS19_06030</name>
</gene>
<reference evidence="1" key="1">
    <citation type="journal article" date="2020" name="mSystems">
        <title>Genome- and Community-Level Interaction Insights into Carbon Utilization and Element Cycling Functions of Hydrothermarchaeota in Hydrothermal Sediment.</title>
        <authorList>
            <person name="Zhou Z."/>
            <person name="Liu Y."/>
            <person name="Xu W."/>
            <person name="Pan J."/>
            <person name="Luo Z.H."/>
            <person name="Li M."/>
        </authorList>
    </citation>
    <scope>NUCLEOTIDE SEQUENCE [LARGE SCALE GENOMIC DNA]</scope>
    <source>
        <strain evidence="1">SpSt-468</strain>
    </source>
</reference>
<name>A0A7C3F2C9_9CREN</name>
<dbReference type="SUPFAM" id="SSF51306">
    <property type="entry name" value="LexA/Signal peptidase"/>
    <property type="match status" value="1"/>
</dbReference>
<evidence type="ECO:0008006" key="2">
    <source>
        <dbReference type="Google" id="ProtNLM"/>
    </source>
</evidence>
<dbReference type="GO" id="GO:0004252">
    <property type="term" value="F:serine-type endopeptidase activity"/>
    <property type="evidence" value="ECO:0007669"/>
    <property type="project" value="InterPro"/>
</dbReference>